<dbReference type="GO" id="GO:0005739">
    <property type="term" value="C:mitochondrion"/>
    <property type="evidence" value="ECO:0007669"/>
    <property type="project" value="TreeGrafter"/>
</dbReference>
<dbReference type="Pfam" id="PF00561">
    <property type="entry name" value="Abhydrolase_1"/>
    <property type="match status" value="1"/>
</dbReference>
<dbReference type="InterPro" id="IPR029058">
    <property type="entry name" value="AB_hydrolase_fold"/>
</dbReference>
<name>A0A395I8K3_ASPHC</name>
<gene>
    <name evidence="4" type="ORF">BO97DRAFT_420624</name>
</gene>
<keyword evidence="5" id="KW-1185">Reference proteome</keyword>
<accession>A0A395I8K3</accession>
<proteinExistence type="inferred from homology"/>
<organism evidence="4 5">
    <name type="scientific">Aspergillus homomorphus (strain CBS 101889)</name>
    <dbReference type="NCBI Taxonomy" id="1450537"/>
    <lineage>
        <taxon>Eukaryota</taxon>
        <taxon>Fungi</taxon>
        <taxon>Dikarya</taxon>
        <taxon>Ascomycota</taxon>
        <taxon>Pezizomycotina</taxon>
        <taxon>Eurotiomycetes</taxon>
        <taxon>Eurotiomycetidae</taxon>
        <taxon>Eurotiales</taxon>
        <taxon>Aspergillaceae</taxon>
        <taxon>Aspergillus</taxon>
        <taxon>Aspergillus subgen. Circumdati</taxon>
    </lineage>
</organism>
<keyword evidence="2 4" id="KW-0378">Hydrolase</keyword>
<dbReference type="AlphaFoldDB" id="A0A395I8K3"/>
<dbReference type="SUPFAM" id="SSF53474">
    <property type="entry name" value="alpha/beta-Hydrolases"/>
    <property type="match status" value="1"/>
</dbReference>
<evidence type="ECO:0000256" key="2">
    <source>
        <dbReference type="ARBA" id="ARBA00022801"/>
    </source>
</evidence>
<dbReference type="Gene3D" id="3.40.50.1820">
    <property type="entry name" value="alpha/beta hydrolase"/>
    <property type="match status" value="1"/>
</dbReference>
<dbReference type="PANTHER" id="PTHR46118:SF4">
    <property type="entry name" value="PROTEIN ABHD11"/>
    <property type="match status" value="1"/>
</dbReference>
<evidence type="ECO:0000313" key="5">
    <source>
        <dbReference type="Proteomes" id="UP000248961"/>
    </source>
</evidence>
<evidence type="ECO:0000313" key="4">
    <source>
        <dbReference type="EMBL" id="RAL16316.1"/>
    </source>
</evidence>
<dbReference type="PANTHER" id="PTHR46118">
    <property type="entry name" value="PROTEIN ABHD11"/>
    <property type="match status" value="1"/>
</dbReference>
<dbReference type="GO" id="GO:0052689">
    <property type="term" value="F:carboxylic ester hydrolase activity"/>
    <property type="evidence" value="ECO:0007669"/>
    <property type="project" value="TreeGrafter"/>
</dbReference>
<dbReference type="EMBL" id="KZ824269">
    <property type="protein sequence ID" value="RAL16316.1"/>
    <property type="molecule type" value="Genomic_DNA"/>
</dbReference>
<protein>
    <submittedName>
        <fullName evidence="4">Alpha/beta-hydrolase</fullName>
    </submittedName>
</protein>
<dbReference type="InterPro" id="IPR000073">
    <property type="entry name" value="AB_hydrolase_1"/>
</dbReference>
<feature type="domain" description="AB hydrolase-1" evidence="3">
    <location>
        <begin position="43"/>
        <end position="201"/>
    </location>
</feature>
<evidence type="ECO:0000259" key="3">
    <source>
        <dbReference type="Pfam" id="PF00561"/>
    </source>
</evidence>
<dbReference type="Proteomes" id="UP000248961">
    <property type="component" value="Unassembled WGS sequence"/>
</dbReference>
<dbReference type="OrthoDB" id="8119704at2759"/>
<dbReference type="RefSeq" id="XP_025555470.1">
    <property type="nucleotide sequence ID" value="XM_025696670.1"/>
</dbReference>
<comment type="similarity">
    <text evidence="1">Belongs to the AB hydrolase superfamily.</text>
</comment>
<dbReference type="GeneID" id="37200959"/>
<sequence length="317" mass="36632">MAKQGPRFMPPRRSVFVEKDKINPTIAWESYSASPDSQSRSENPIIVLHGFLGCREEMRPISEILARELKRDVYLLDLRNHGASGTKWRHDYLQLALDVQGFTRDHELENVTLVGTQMGAKTAMTLALYNQDIVSNIVAIDSSPAWKELPTCYTRWLDAYKQVLKMRLEKISWAARVMFYWDSEKELRTFLKRNLELKPDHPFVRPRIPQNILWQARDAMAEFPFKPHELNKFHGPALFLRSRNSYYIPGSEGEDAISQFFPTSHIKDLDYEGIHMATTAPEQVAQAAVEFLRNPLEYLVENQQVQPVGGKDLAWQV</sequence>
<reference evidence="4 5" key="1">
    <citation type="submission" date="2018-02" db="EMBL/GenBank/DDBJ databases">
        <title>The genomes of Aspergillus section Nigri reveals drivers in fungal speciation.</title>
        <authorList>
            <consortium name="DOE Joint Genome Institute"/>
            <person name="Vesth T.C."/>
            <person name="Nybo J."/>
            <person name="Theobald S."/>
            <person name="Brandl J."/>
            <person name="Frisvad J.C."/>
            <person name="Nielsen K.F."/>
            <person name="Lyhne E.K."/>
            <person name="Kogle M.E."/>
            <person name="Kuo A."/>
            <person name="Riley R."/>
            <person name="Clum A."/>
            <person name="Nolan M."/>
            <person name="Lipzen A."/>
            <person name="Salamov A."/>
            <person name="Henrissat B."/>
            <person name="Wiebenga A."/>
            <person name="De vries R.P."/>
            <person name="Grigoriev I.V."/>
            <person name="Mortensen U.H."/>
            <person name="Andersen M.R."/>
            <person name="Baker S.E."/>
        </authorList>
    </citation>
    <scope>NUCLEOTIDE SEQUENCE [LARGE SCALE GENOMIC DNA]</scope>
    <source>
        <strain evidence="4 5">CBS 101889</strain>
    </source>
</reference>
<dbReference type="STRING" id="1450537.A0A395I8K3"/>
<dbReference type="VEuPathDB" id="FungiDB:BO97DRAFT_420624"/>
<evidence type="ECO:0000256" key="1">
    <source>
        <dbReference type="ARBA" id="ARBA00008645"/>
    </source>
</evidence>